<reference evidence="9" key="1">
    <citation type="submission" date="2020-10" db="EMBL/GenBank/DDBJ databases">
        <title>Unveiling of a novel bifunctional photoreceptor, Dualchrome1, isolated from a cosmopolitan green alga.</title>
        <authorList>
            <person name="Suzuki S."/>
            <person name="Kawachi M."/>
        </authorList>
    </citation>
    <scope>NUCLEOTIDE SEQUENCE</scope>
    <source>
        <strain evidence="9">NIES 2893</strain>
    </source>
</reference>
<dbReference type="PROSITE" id="PS51892">
    <property type="entry name" value="SUBTILASE"/>
    <property type="match status" value="1"/>
</dbReference>
<name>A0A830HD90_9CHLO</name>
<dbReference type="InterPro" id="IPR034193">
    <property type="entry name" value="PCSK9_ProteinaseK-like"/>
</dbReference>
<feature type="domain" description="Peptidase S8/S53" evidence="8">
    <location>
        <begin position="418"/>
        <end position="715"/>
    </location>
</feature>
<dbReference type="CDD" id="cd04077">
    <property type="entry name" value="Peptidases_S8_PCSK9_ProteinaseK_like"/>
    <property type="match status" value="1"/>
</dbReference>
<dbReference type="InterPro" id="IPR015500">
    <property type="entry name" value="Peptidase_S8_subtilisin-rel"/>
</dbReference>
<evidence type="ECO:0000256" key="5">
    <source>
        <dbReference type="PROSITE-ProRule" id="PRU01240"/>
    </source>
</evidence>
<evidence type="ECO:0000256" key="6">
    <source>
        <dbReference type="RuleBase" id="RU003355"/>
    </source>
</evidence>
<comment type="similarity">
    <text evidence="1 5 6">Belongs to the peptidase S8 family.</text>
</comment>
<dbReference type="SUPFAM" id="SSF52743">
    <property type="entry name" value="Subtilisin-like"/>
    <property type="match status" value="1"/>
</dbReference>
<dbReference type="PANTHER" id="PTHR43806">
    <property type="entry name" value="PEPTIDASE S8"/>
    <property type="match status" value="1"/>
</dbReference>
<dbReference type="OrthoDB" id="206201at2759"/>
<evidence type="ECO:0000256" key="3">
    <source>
        <dbReference type="ARBA" id="ARBA00022801"/>
    </source>
</evidence>
<dbReference type="EMBL" id="BNJQ01000009">
    <property type="protein sequence ID" value="GHP05034.1"/>
    <property type="molecule type" value="Genomic_DNA"/>
</dbReference>
<feature type="active site" description="Charge relay system" evidence="5">
    <location>
        <position position="680"/>
    </location>
</feature>
<keyword evidence="4 5" id="KW-0720">Serine protease</keyword>
<feature type="active site" description="Charge relay system" evidence="5">
    <location>
        <position position="427"/>
    </location>
</feature>
<evidence type="ECO:0000256" key="7">
    <source>
        <dbReference type="SAM" id="MobiDB-lite"/>
    </source>
</evidence>
<dbReference type="AlphaFoldDB" id="A0A830HD90"/>
<organism evidence="9 10">
    <name type="scientific">Pycnococcus provasolii</name>
    <dbReference type="NCBI Taxonomy" id="41880"/>
    <lineage>
        <taxon>Eukaryota</taxon>
        <taxon>Viridiplantae</taxon>
        <taxon>Chlorophyta</taxon>
        <taxon>Pseudoscourfieldiophyceae</taxon>
        <taxon>Pseudoscourfieldiales</taxon>
        <taxon>Pycnococcaceae</taxon>
        <taxon>Pycnococcus</taxon>
    </lineage>
</organism>
<dbReference type="PANTHER" id="PTHR43806:SF14">
    <property type="entry name" value="TRIPEPTIDYL-PEPTIDASE 2"/>
    <property type="match status" value="1"/>
</dbReference>
<dbReference type="InterPro" id="IPR050131">
    <property type="entry name" value="Peptidase_S8_subtilisin-like"/>
</dbReference>
<accession>A0A830HD90</accession>
<keyword evidence="10" id="KW-1185">Reference proteome</keyword>
<comment type="caution">
    <text evidence="9">The sequence shown here is derived from an EMBL/GenBank/DDBJ whole genome shotgun (WGS) entry which is preliminary data.</text>
</comment>
<dbReference type="GO" id="GO:0004252">
    <property type="term" value="F:serine-type endopeptidase activity"/>
    <property type="evidence" value="ECO:0007669"/>
    <property type="project" value="UniProtKB-UniRule"/>
</dbReference>
<dbReference type="GO" id="GO:0008240">
    <property type="term" value="F:tripeptidyl-peptidase activity"/>
    <property type="evidence" value="ECO:0007669"/>
    <property type="project" value="TreeGrafter"/>
</dbReference>
<dbReference type="Pfam" id="PF00082">
    <property type="entry name" value="Peptidase_S8"/>
    <property type="match status" value="1"/>
</dbReference>
<dbReference type="GO" id="GO:0006508">
    <property type="term" value="P:proteolysis"/>
    <property type="evidence" value="ECO:0007669"/>
    <property type="project" value="UniProtKB-KW"/>
</dbReference>
<protein>
    <submittedName>
        <fullName evidence="9">Pcsk9p protein</fullName>
    </submittedName>
</protein>
<feature type="region of interest" description="Disordered" evidence="7">
    <location>
        <begin position="440"/>
        <end position="503"/>
    </location>
</feature>
<keyword evidence="3 5" id="KW-0378">Hydrolase</keyword>
<proteinExistence type="inferred from homology"/>
<dbReference type="PRINTS" id="PR00723">
    <property type="entry name" value="SUBTILISIN"/>
</dbReference>
<evidence type="ECO:0000259" key="8">
    <source>
        <dbReference type="Pfam" id="PF00082"/>
    </source>
</evidence>
<dbReference type="InterPro" id="IPR036852">
    <property type="entry name" value="Peptidase_S8/S53_dom_sf"/>
</dbReference>
<dbReference type="PROSITE" id="PS00136">
    <property type="entry name" value="SUBTILASE_ASP"/>
    <property type="match status" value="1"/>
</dbReference>
<dbReference type="PROSITE" id="PS00138">
    <property type="entry name" value="SUBTILASE_SER"/>
    <property type="match status" value="1"/>
</dbReference>
<dbReference type="InterPro" id="IPR023827">
    <property type="entry name" value="Peptidase_S8_Asp-AS"/>
</dbReference>
<evidence type="ECO:0000313" key="10">
    <source>
        <dbReference type="Proteomes" id="UP000660262"/>
    </source>
</evidence>
<gene>
    <name evidence="9" type="ORF">PPROV_000378600</name>
</gene>
<dbReference type="GO" id="GO:0005829">
    <property type="term" value="C:cytosol"/>
    <property type="evidence" value="ECO:0007669"/>
    <property type="project" value="TreeGrafter"/>
</dbReference>
<evidence type="ECO:0000256" key="4">
    <source>
        <dbReference type="ARBA" id="ARBA00022825"/>
    </source>
</evidence>
<evidence type="ECO:0000256" key="2">
    <source>
        <dbReference type="ARBA" id="ARBA00022670"/>
    </source>
</evidence>
<sequence>MAVPRVGGVVGFTMGSPVALLITTAVLHTLLSFSSLKVASLLSSSGSGSSPWVVVVSAQQQSADGEFSSSSEFKLPRVNHPSTATNTEALVPRAFGAQNAQTIQPLTSSVQTNSEAYTKTHVPTIVVFNADTKHTTLAVLDDICETHGVDLVNDERKVVTIGATKEQRVTPVDQACHMPEVCKHIFRTDMLGVSGNFSQAQLDKLVKCLPDGAIDYVEPDERVFKMEDHDDWKPGGRMFPIDNTTKHLLLPRHHHHIRRRRRRRRRHLLLEEDMEEEEEDEKKEKGDSELRQVLMMAAARVETEEDHISLLAHISRDAKRSFSSSDFERVQAMSSRPQPGNSIPTQKASAGEEVAFTQCTSCAGFGNLTAQQLNDADLDGAKAQSLHLALWNLDRADQRSLPLDGKYHYGNDANAGTGRGVTIYVIDSGLNKNHQEFAPWTLEEQERDDAGTGRMMEEEEEKRAGTDGTGKGSSSPQTTKRWRRRARRGPDYVDDDEDNSDCDGHGTHVAATAVGRSVGVAKGANVVGVRVLGCDGSGSISDVIAGLDWVAAHHRKPAVATLSLGIAVGRWSRALEDAVKRLVTVHGVVVVVASGNSGVDSCAVAPGNVAVPIAVAASDFSGKFAPPAIERSVESLYRWSNTGACVDLLAPGVDIYSACAGAGRCNVVAPDSYTWASGTSMAVPLVAGAAALYLEQHPRATPEEVKSALLRSSTDDRIRSPYLLASTPNRILYMGFLFS</sequence>
<dbReference type="InterPro" id="IPR000209">
    <property type="entry name" value="Peptidase_S8/S53_dom"/>
</dbReference>
<feature type="compositionally biased region" description="Acidic residues" evidence="7">
    <location>
        <begin position="492"/>
        <end position="501"/>
    </location>
</feature>
<dbReference type="Proteomes" id="UP000660262">
    <property type="component" value="Unassembled WGS sequence"/>
</dbReference>
<keyword evidence="2 5" id="KW-0645">Protease</keyword>
<dbReference type="Gene3D" id="3.40.50.200">
    <property type="entry name" value="Peptidase S8/S53 domain"/>
    <property type="match status" value="1"/>
</dbReference>
<evidence type="ECO:0000256" key="1">
    <source>
        <dbReference type="ARBA" id="ARBA00011073"/>
    </source>
</evidence>
<dbReference type="InterPro" id="IPR023828">
    <property type="entry name" value="Peptidase_S8_Ser-AS"/>
</dbReference>
<evidence type="ECO:0000313" key="9">
    <source>
        <dbReference type="EMBL" id="GHP05034.1"/>
    </source>
</evidence>
<feature type="active site" description="Charge relay system" evidence="5">
    <location>
        <position position="505"/>
    </location>
</feature>